<evidence type="ECO:0000313" key="3">
    <source>
        <dbReference type="Proteomes" id="UP000268016"/>
    </source>
</evidence>
<dbReference type="OrthoDB" id="9804872at2"/>
<comment type="caution">
    <text evidence="2">The sequence shown here is derived from an EMBL/GenBank/DDBJ whole genome shotgun (WGS) entry which is preliminary data.</text>
</comment>
<keyword evidence="3" id="KW-1185">Reference proteome</keyword>
<dbReference type="PANTHER" id="PTHR33490:SF6">
    <property type="entry name" value="SLL1049 PROTEIN"/>
    <property type="match status" value="1"/>
</dbReference>
<dbReference type="AlphaFoldDB" id="A0A3N2R9I8"/>
<name>A0A3N2R9I8_9RHOB</name>
<dbReference type="Pfam" id="PF01841">
    <property type="entry name" value="Transglut_core"/>
    <property type="match status" value="1"/>
</dbReference>
<feature type="domain" description="Transglutaminase-like" evidence="1">
    <location>
        <begin position="151"/>
        <end position="211"/>
    </location>
</feature>
<gene>
    <name evidence="2" type="ORF">EAT49_01470</name>
</gene>
<dbReference type="InterPro" id="IPR038765">
    <property type="entry name" value="Papain-like_cys_pep_sf"/>
</dbReference>
<dbReference type="RefSeq" id="WP_123640503.1">
    <property type="nucleotide sequence ID" value="NZ_ML119081.1"/>
</dbReference>
<dbReference type="SMART" id="SM00460">
    <property type="entry name" value="TGc"/>
    <property type="match status" value="1"/>
</dbReference>
<dbReference type="Gene3D" id="3.10.620.30">
    <property type="match status" value="1"/>
</dbReference>
<dbReference type="Proteomes" id="UP000268016">
    <property type="component" value="Unassembled WGS sequence"/>
</dbReference>
<dbReference type="SUPFAM" id="SSF54001">
    <property type="entry name" value="Cysteine proteinases"/>
    <property type="match status" value="1"/>
</dbReference>
<proteinExistence type="predicted"/>
<dbReference type="InterPro" id="IPR002931">
    <property type="entry name" value="Transglutaminase-like"/>
</dbReference>
<evidence type="ECO:0000313" key="2">
    <source>
        <dbReference type="EMBL" id="ROU04095.1"/>
    </source>
</evidence>
<dbReference type="PANTHER" id="PTHR33490">
    <property type="entry name" value="BLR5614 PROTEIN-RELATED"/>
    <property type="match status" value="1"/>
</dbReference>
<reference evidence="2 3" key="1">
    <citation type="submission" date="2018-10" db="EMBL/GenBank/DDBJ databases">
        <title>Histidinibacterium lentulum gen. nov., sp. nov., a marine bacterium from the culture broth of Picochlorum sp. 122.</title>
        <authorList>
            <person name="Wang G."/>
        </authorList>
    </citation>
    <scope>NUCLEOTIDE SEQUENCE [LARGE SCALE GENOMIC DNA]</scope>
    <source>
        <strain evidence="2 3">B17</strain>
    </source>
</reference>
<accession>A0A3N2R9I8</accession>
<dbReference type="EMBL" id="RDRB01000001">
    <property type="protein sequence ID" value="ROU04095.1"/>
    <property type="molecule type" value="Genomic_DNA"/>
</dbReference>
<evidence type="ECO:0000259" key="1">
    <source>
        <dbReference type="SMART" id="SM00460"/>
    </source>
</evidence>
<sequence>MTDDTFRCDLSIRFDPWGHADDDELEVLVPLPADDGRQTVRDLRAPEGTDISDAHGHRRMIRLKRGETVEVSARMETRRLRPGDHLDLPPPGPVDRAPGLMTTPDAALRALADESLRGVEGQGARIAALAQAAAGALRYRYPKDARGAALSLARGWGDCGEYAFVFVALCHVAGIPARPVFGMIVAPWFRTPHAWAEAWDGAGWCPVDPNLVREGGYLGPLLETGRAPEAHIGALDPYRVVLSRHTGIPWPGAPSTRSGSVPSITLAVEGLGPVTFWHEAPLWNGSPVVPYLQLPWPMIRHPSRATPLNLLRRQRAWRFRVGAPSRLLPRNPLVWTDLLVLHPLKGLAVVMMAPLVASAVPPLAPALEIVVWAWRLLFPVGMLRYLLLLRLRSAGWLRLEAALGLASPRTGGKFTERTG</sequence>
<organism evidence="2 3">
    <name type="scientific">Histidinibacterium lentulum</name>
    <dbReference type="NCBI Taxonomy" id="2480588"/>
    <lineage>
        <taxon>Bacteria</taxon>
        <taxon>Pseudomonadati</taxon>
        <taxon>Pseudomonadota</taxon>
        <taxon>Alphaproteobacteria</taxon>
        <taxon>Rhodobacterales</taxon>
        <taxon>Paracoccaceae</taxon>
        <taxon>Histidinibacterium</taxon>
    </lineage>
</organism>
<protein>
    <recommendedName>
        <fullName evidence="1">Transglutaminase-like domain-containing protein</fullName>
    </recommendedName>
</protein>